<proteinExistence type="inferred from homology"/>
<dbReference type="InterPro" id="IPR001227">
    <property type="entry name" value="Ac_transferase_dom_sf"/>
</dbReference>
<dbReference type="PANTHER" id="PTHR42681">
    <property type="entry name" value="MALONYL-COA-ACYL CARRIER PROTEIN TRANSACYLASE, MITOCHONDRIAL"/>
    <property type="match status" value="1"/>
</dbReference>
<accession>A0A0R1UVA9</accession>
<dbReference type="InterPro" id="IPR014043">
    <property type="entry name" value="Acyl_transferase_dom"/>
</dbReference>
<comment type="caution">
    <text evidence="7">The sequence shown here is derived from an EMBL/GenBank/DDBJ whole genome shotgun (WGS) entry which is preliminary data.</text>
</comment>
<dbReference type="InterPro" id="IPR016035">
    <property type="entry name" value="Acyl_Trfase/lysoPLipase"/>
</dbReference>
<evidence type="ECO:0000259" key="6">
    <source>
        <dbReference type="SMART" id="SM00827"/>
    </source>
</evidence>
<dbReference type="AlphaFoldDB" id="A0A0R1UVA9"/>
<evidence type="ECO:0000256" key="4">
    <source>
        <dbReference type="PIRNR" id="PIRNR000446"/>
    </source>
</evidence>
<keyword evidence="8" id="KW-1185">Reference proteome</keyword>
<keyword evidence="2 4" id="KW-0012">Acyltransferase</keyword>
<dbReference type="SUPFAM" id="SSF55048">
    <property type="entry name" value="Probable ACP-binding domain of malonyl-CoA ACP transacylase"/>
    <property type="match status" value="1"/>
</dbReference>
<dbReference type="InterPro" id="IPR016036">
    <property type="entry name" value="Malonyl_transacylase_ACP-bd"/>
</dbReference>
<evidence type="ECO:0000313" key="8">
    <source>
        <dbReference type="Proteomes" id="UP000051084"/>
    </source>
</evidence>
<protein>
    <recommendedName>
        <fullName evidence="4">Malonyl CoA-acyl carrier protein transacylase</fullName>
        <ecNumber evidence="4">2.3.1.39</ecNumber>
    </recommendedName>
</protein>
<dbReference type="GO" id="GO:0005829">
    <property type="term" value="C:cytosol"/>
    <property type="evidence" value="ECO:0007669"/>
    <property type="project" value="TreeGrafter"/>
</dbReference>
<dbReference type="Gene3D" id="3.40.366.10">
    <property type="entry name" value="Malonyl-Coenzyme A Acyl Carrier Protein, domain 2"/>
    <property type="match status" value="1"/>
</dbReference>
<dbReference type="SMART" id="SM00827">
    <property type="entry name" value="PKS_AT"/>
    <property type="match status" value="1"/>
</dbReference>
<dbReference type="PATRIC" id="fig|1423742.4.peg.1031"/>
<dbReference type="InterPro" id="IPR050858">
    <property type="entry name" value="Mal-CoA-ACP_Trans/PKS_FabD"/>
</dbReference>
<evidence type="ECO:0000256" key="2">
    <source>
        <dbReference type="ARBA" id="ARBA00023315"/>
    </source>
</evidence>
<gene>
    <name evidence="7" type="ORF">FC21_GL000990</name>
</gene>
<keyword evidence="1 4" id="KW-0808">Transferase</keyword>
<evidence type="ECO:0000256" key="3">
    <source>
        <dbReference type="ARBA" id="ARBA00048462"/>
    </source>
</evidence>
<dbReference type="InterPro" id="IPR024925">
    <property type="entry name" value="Malonyl_CoA-ACP_transAc"/>
</dbReference>
<dbReference type="Pfam" id="PF00698">
    <property type="entry name" value="Acyl_transf_1"/>
    <property type="match status" value="1"/>
</dbReference>
<organism evidence="7 8">
    <name type="scientific">Limosilactobacillus equigenerosi DSM 18793 = JCM 14505</name>
    <dbReference type="NCBI Taxonomy" id="1423742"/>
    <lineage>
        <taxon>Bacteria</taxon>
        <taxon>Bacillati</taxon>
        <taxon>Bacillota</taxon>
        <taxon>Bacilli</taxon>
        <taxon>Lactobacillales</taxon>
        <taxon>Lactobacillaceae</taxon>
        <taxon>Limosilactobacillus</taxon>
    </lineage>
</organism>
<dbReference type="PIRSF" id="PIRSF000446">
    <property type="entry name" value="Mct"/>
    <property type="match status" value="1"/>
</dbReference>
<sequence length="300" mass="31890">MGIDLLADPLFEKVVSAASAITGQDLPTILKSEHDELATTINVQPALVTVSVGLFKMLQRDLPDLPITAMAGLSLGEYAALIASEAVSFDSGMALLADRAKYMQADADATPSTMAAIVKPDVAAIEQLCSAAQANGHGVYVANYNSPSQIVLGGKLADLQLVVDQISAQGLAKKAVILKVNGAFHTPLFDTAKAKLTERVQTVTFTEPKYPMISNTTSQALKQAEIASVMARQLAVPTHFGDDLAVMVNDYGVDTILEIGPGKTLSQFAKQVDRSLTRYQMEDLASYQAFVKEIQDGTQG</sequence>
<comment type="similarity">
    <text evidence="4">Belongs to the fabD family.</text>
</comment>
<dbReference type="EMBL" id="AZGC01000026">
    <property type="protein sequence ID" value="KRL94946.1"/>
    <property type="molecule type" value="Genomic_DNA"/>
</dbReference>
<dbReference type="EC" id="2.3.1.39" evidence="4"/>
<dbReference type="PANTHER" id="PTHR42681:SF1">
    <property type="entry name" value="MALONYL-COA-ACYL CARRIER PROTEIN TRANSACYLASE, MITOCHONDRIAL"/>
    <property type="match status" value="1"/>
</dbReference>
<feature type="domain" description="Malonyl-CoA:ACP transacylase (MAT)" evidence="6">
    <location>
        <begin position="1"/>
        <end position="281"/>
    </location>
</feature>
<feature type="active site" evidence="5">
    <location>
        <position position="185"/>
    </location>
</feature>
<dbReference type="GO" id="GO:0006633">
    <property type="term" value="P:fatty acid biosynthetic process"/>
    <property type="evidence" value="ECO:0007669"/>
    <property type="project" value="TreeGrafter"/>
</dbReference>
<evidence type="ECO:0000313" key="7">
    <source>
        <dbReference type="EMBL" id="KRL94946.1"/>
    </source>
</evidence>
<dbReference type="GO" id="GO:0004314">
    <property type="term" value="F:[acyl-carrier-protein] S-malonyltransferase activity"/>
    <property type="evidence" value="ECO:0007669"/>
    <property type="project" value="UniProtKB-EC"/>
</dbReference>
<reference evidence="7 8" key="1">
    <citation type="journal article" date="2015" name="Genome Announc.">
        <title>Expanding the biotechnology potential of lactobacilli through comparative genomics of 213 strains and associated genera.</title>
        <authorList>
            <person name="Sun Z."/>
            <person name="Harris H.M."/>
            <person name="McCann A."/>
            <person name="Guo C."/>
            <person name="Argimon S."/>
            <person name="Zhang W."/>
            <person name="Yang X."/>
            <person name="Jeffery I.B."/>
            <person name="Cooney J.C."/>
            <person name="Kagawa T.F."/>
            <person name="Liu W."/>
            <person name="Song Y."/>
            <person name="Salvetti E."/>
            <person name="Wrobel A."/>
            <person name="Rasinkangas P."/>
            <person name="Parkhill J."/>
            <person name="Rea M.C."/>
            <person name="O'Sullivan O."/>
            <person name="Ritari J."/>
            <person name="Douillard F.P."/>
            <person name="Paul Ross R."/>
            <person name="Yang R."/>
            <person name="Briner A.E."/>
            <person name="Felis G.E."/>
            <person name="de Vos W.M."/>
            <person name="Barrangou R."/>
            <person name="Klaenhammer T.R."/>
            <person name="Caufield P.W."/>
            <person name="Cui Y."/>
            <person name="Zhang H."/>
            <person name="O'Toole P.W."/>
        </authorList>
    </citation>
    <scope>NUCLEOTIDE SEQUENCE [LARGE SCALE GENOMIC DNA]</scope>
    <source>
        <strain evidence="7 8">DSM 18793</strain>
    </source>
</reference>
<dbReference type="Proteomes" id="UP000051084">
    <property type="component" value="Unassembled WGS sequence"/>
</dbReference>
<dbReference type="Gene3D" id="3.30.70.250">
    <property type="entry name" value="Malonyl-CoA ACP transacylase, ACP-binding"/>
    <property type="match status" value="1"/>
</dbReference>
<evidence type="ECO:0000256" key="5">
    <source>
        <dbReference type="PIRSR" id="PIRSR000446-1"/>
    </source>
</evidence>
<evidence type="ECO:0000256" key="1">
    <source>
        <dbReference type="ARBA" id="ARBA00022679"/>
    </source>
</evidence>
<dbReference type="STRING" id="417373.GCA_001570685_00257"/>
<dbReference type="SUPFAM" id="SSF52151">
    <property type="entry name" value="FabD/lysophospholipase-like"/>
    <property type="match status" value="1"/>
</dbReference>
<comment type="catalytic activity">
    <reaction evidence="3 4">
        <text>holo-[ACP] + malonyl-CoA = malonyl-[ACP] + CoA</text>
        <dbReference type="Rhea" id="RHEA:41792"/>
        <dbReference type="Rhea" id="RHEA-COMP:9623"/>
        <dbReference type="Rhea" id="RHEA-COMP:9685"/>
        <dbReference type="ChEBI" id="CHEBI:57287"/>
        <dbReference type="ChEBI" id="CHEBI:57384"/>
        <dbReference type="ChEBI" id="CHEBI:64479"/>
        <dbReference type="ChEBI" id="CHEBI:78449"/>
        <dbReference type="EC" id="2.3.1.39"/>
    </reaction>
</comment>
<name>A0A0R1UVA9_9LACO</name>
<feature type="active site" evidence="5">
    <location>
        <position position="74"/>
    </location>
</feature>